<dbReference type="Proteomes" id="UP000053660">
    <property type="component" value="Unassembled WGS sequence"/>
</dbReference>
<dbReference type="GO" id="GO:0016020">
    <property type="term" value="C:membrane"/>
    <property type="evidence" value="ECO:0007669"/>
    <property type="project" value="UniProtKB-SubCell"/>
</dbReference>
<evidence type="ECO:0000313" key="7">
    <source>
        <dbReference type="EMBL" id="KHJ99468.1"/>
    </source>
</evidence>
<keyword evidence="3 6" id="KW-0812">Transmembrane</keyword>
<dbReference type="AlphaFoldDB" id="A0A0B1TPI5"/>
<evidence type="ECO:0000256" key="2">
    <source>
        <dbReference type="ARBA" id="ARBA00009166"/>
    </source>
</evidence>
<keyword evidence="4 6" id="KW-1133">Transmembrane helix</keyword>
<evidence type="ECO:0000256" key="4">
    <source>
        <dbReference type="ARBA" id="ARBA00022989"/>
    </source>
</evidence>
<dbReference type="OrthoDB" id="5876986at2759"/>
<comment type="similarity">
    <text evidence="2">Belongs to the nematode receptor-like protein srd family.</text>
</comment>
<feature type="transmembrane region" description="Helical" evidence="6">
    <location>
        <begin position="119"/>
        <end position="139"/>
    </location>
</feature>
<dbReference type="Pfam" id="PF10317">
    <property type="entry name" value="7TM_GPCR_Srd"/>
    <property type="match status" value="1"/>
</dbReference>
<evidence type="ECO:0000256" key="3">
    <source>
        <dbReference type="ARBA" id="ARBA00022692"/>
    </source>
</evidence>
<dbReference type="PANTHER" id="PTHR22945:SF96">
    <property type="entry name" value="SERPENTINE RECEPTOR, CLASS D (DELTA)"/>
    <property type="match status" value="1"/>
</dbReference>
<sequence>MLCKFSGGSGPVRANGQRLLPYSSSTSTLRVFLANVAIADLVFAGATTFAQIRLIPNKWAFAYVPLGPAASFGSRILFIFSETDANFIREYLSINKPQYNLTDFVISGNHMIKSPLTSITLATIVLPMFPIYVLVIYFYKKVQGYLNVNTTIYKTTESA</sequence>
<dbReference type="InterPro" id="IPR019421">
    <property type="entry name" value="7TM_GPCR_serpentine_rcpt_Srd"/>
</dbReference>
<proteinExistence type="inferred from homology"/>
<organism evidence="7 8">
    <name type="scientific">Oesophagostomum dentatum</name>
    <name type="common">Nodular worm</name>
    <dbReference type="NCBI Taxonomy" id="61180"/>
    <lineage>
        <taxon>Eukaryota</taxon>
        <taxon>Metazoa</taxon>
        <taxon>Ecdysozoa</taxon>
        <taxon>Nematoda</taxon>
        <taxon>Chromadorea</taxon>
        <taxon>Rhabditida</taxon>
        <taxon>Rhabditina</taxon>
        <taxon>Rhabditomorpha</taxon>
        <taxon>Strongyloidea</taxon>
        <taxon>Strongylidae</taxon>
        <taxon>Oesophagostomum</taxon>
    </lineage>
</organism>
<feature type="transmembrane region" description="Helical" evidence="6">
    <location>
        <begin position="29"/>
        <end position="49"/>
    </location>
</feature>
<comment type="subcellular location">
    <subcellularLocation>
        <location evidence="1">Membrane</location>
        <topology evidence="1">Multi-pass membrane protein</topology>
    </subcellularLocation>
</comment>
<evidence type="ECO:0000313" key="8">
    <source>
        <dbReference type="Proteomes" id="UP000053660"/>
    </source>
</evidence>
<keyword evidence="5 6" id="KW-0472">Membrane</keyword>
<dbReference type="EMBL" id="KN549219">
    <property type="protein sequence ID" value="KHJ99468.1"/>
    <property type="molecule type" value="Genomic_DNA"/>
</dbReference>
<evidence type="ECO:0000256" key="5">
    <source>
        <dbReference type="ARBA" id="ARBA00023136"/>
    </source>
</evidence>
<keyword evidence="8" id="KW-1185">Reference proteome</keyword>
<feature type="transmembrane region" description="Helical" evidence="6">
    <location>
        <begin position="61"/>
        <end position="80"/>
    </location>
</feature>
<dbReference type="InterPro" id="IPR050920">
    <property type="entry name" value="Nematode_rcpt-like_delta"/>
</dbReference>
<evidence type="ECO:0000256" key="1">
    <source>
        <dbReference type="ARBA" id="ARBA00004141"/>
    </source>
</evidence>
<accession>A0A0B1TPI5</accession>
<gene>
    <name evidence="7" type="ORF">OESDEN_00547</name>
</gene>
<protein>
    <recommendedName>
        <fullName evidence="9">G-protein coupled receptors family 1 profile domain-containing protein</fullName>
    </recommendedName>
</protein>
<evidence type="ECO:0008006" key="9">
    <source>
        <dbReference type="Google" id="ProtNLM"/>
    </source>
</evidence>
<evidence type="ECO:0000256" key="6">
    <source>
        <dbReference type="SAM" id="Phobius"/>
    </source>
</evidence>
<dbReference type="PANTHER" id="PTHR22945">
    <property type="entry name" value="SERPENTINE RECEPTOR, CLASS D DELTA"/>
    <property type="match status" value="1"/>
</dbReference>
<reference evidence="7 8" key="1">
    <citation type="submission" date="2014-03" db="EMBL/GenBank/DDBJ databases">
        <title>Draft genome of the hookworm Oesophagostomum dentatum.</title>
        <authorList>
            <person name="Mitreva M."/>
        </authorList>
    </citation>
    <scope>NUCLEOTIDE SEQUENCE [LARGE SCALE GENOMIC DNA]</scope>
    <source>
        <strain evidence="7 8">OD-Hann</strain>
    </source>
</reference>
<name>A0A0B1TPI5_OESDE</name>